<evidence type="ECO:0000256" key="1">
    <source>
        <dbReference type="ARBA" id="ARBA00001971"/>
    </source>
</evidence>
<dbReference type="SUPFAM" id="SSF48264">
    <property type="entry name" value="Cytochrome P450"/>
    <property type="match status" value="1"/>
</dbReference>
<dbReference type="InterPro" id="IPR036396">
    <property type="entry name" value="Cyt_P450_sf"/>
</dbReference>
<evidence type="ECO:0000256" key="6">
    <source>
        <dbReference type="ARBA" id="ARBA00023004"/>
    </source>
</evidence>
<dbReference type="CDD" id="cd20628">
    <property type="entry name" value="CYP4"/>
    <property type="match status" value="1"/>
</dbReference>
<comment type="cofactor">
    <cofactor evidence="1 8">
        <name>heme</name>
        <dbReference type="ChEBI" id="CHEBI:30413"/>
    </cofactor>
</comment>
<dbReference type="AlphaFoldDB" id="A0AAN7VJL2"/>
<dbReference type="PRINTS" id="PR00385">
    <property type="entry name" value="P450"/>
</dbReference>
<name>A0AAN7VJL2_9COLE</name>
<evidence type="ECO:0000256" key="8">
    <source>
        <dbReference type="PIRSR" id="PIRSR602401-1"/>
    </source>
</evidence>
<proteinExistence type="inferred from homology"/>
<evidence type="ECO:0000256" key="2">
    <source>
        <dbReference type="ARBA" id="ARBA00010617"/>
    </source>
</evidence>
<protein>
    <recommendedName>
        <fullName evidence="12">Cytochrome P450</fullName>
    </recommendedName>
</protein>
<dbReference type="GO" id="GO:0020037">
    <property type="term" value="F:heme binding"/>
    <property type="evidence" value="ECO:0007669"/>
    <property type="project" value="InterPro"/>
</dbReference>
<dbReference type="EMBL" id="JAVRBK010000003">
    <property type="protein sequence ID" value="KAK5646141.1"/>
    <property type="molecule type" value="Genomic_DNA"/>
</dbReference>
<feature type="binding site" description="axial binding residue" evidence="8">
    <location>
        <position position="430"/>
    </location>
    <ligand>
        <name>heme</name>
        <dbReference type="ChEBI" id="CHEBI:30413"/>
    </ligand>
    <ligandPart>
        <name>Fe</name>
        <dbReference type="ChEBI" id="CHEBI:18248"/>
    </ligandPart>
</feature>
<dbReference type="InterPro" id="IPR001128">
    <property type="entry name" value="Cyt_P450"/>
</dbReference>
<dbReference type="InterPro" id="IPR017972">
    <property type="entry name" value="Cyt_P450_CS"/>
</dbReference>
<evidence type="ECO:0000256" key="9">
    <source>
        <dbReference type="RuleBase" id="RU000461"/>
    </source>
</evidence>
<dbReference type="InterPro" id="IPR002401">
    <property type="entry name" value="Cyt_P450_E_grp-I"/>
</dbReference>
<comment type="similarity">
    <text evidence="2 9">Belongs to the cytochrome P450 family.</text>
</comment>
<sequence length="486" mass="56097">MALVVYGIFVALIILFCMKYKNSTKFIKKFPSPPGIPFFGNALDFKSSSDLIPMFEKYTRYGKIVKISFGPIKKFLISDCKLLEYILTTNKTIDKGHEYNSARNWLGKGLLTSNGDKEWKKHRKVIARAFHKDIYHNFIKAFENNSTVLVEKLKGEIGRSSFDIAPFIQLCSLDIICDAVLGKSFKAQENSESEYVTTIKFMCKLIIDRSFNIFLFHDFLYKFTKLYRREQKALKILRSFVDKIIDDRQEELFKAQKNGNNSKLIFLDLLLEENLANQTFPRSAIQDEVQTLIFAGHDTVSTAISFAVYCLSNYLHVQQQVLDEYLDVVGRNIDKTITIEDLQALKYLDAVIKEVLRLYPPVPYYSRIGPDFEYDGHIISGNSSLIFNVYGIHRDETIYTDPHKFIPERFFGQQEFGCSYLPFSAGSRSCIGQKFAMFEIKYLLVTLLKHYEILPSTPKHEVELVDETVLISKNGIRVAIRERILS</sequence>
<evidence type="ECO:0008006" key="12">
    <source>
        <dbReference type="Google" id="ProtNLM"/>
    </source>
</evidence>
<keyword evidence="5 9" id="KW-0560">Oxidoreductase</keyword>
<organism evidence="10 11">
    <name type="scientific">Pyrocoelia pectoralis</name>
    <dbReference type="NCBI Taxonomy" id="417401"/>
    <lineage>
        <taxon>Eukaryota</taxon>
        <taxon>Metazoa</taxon>
        <taxon>Ecdysozoa</taxon>
        <taxon>Arthropoda</taxon>
        <taxon>Hexapoda</taxon>
        <taxon>Insecta</taxon>
        <taxon>Pterygota</taxon>
        <taxon>Neoptera</taxon>
        <taxon>Endopterygota</taxon>
        <taxon>Coleoptera</taxon>
        <taxon>Polyphaga</taxon>
        <taxon>Elateriformia</taxon>
        <taxon>Elateroidea</taxon>
        <taxon>Lampyridae</taxon>
        <taxon>Lampyrinae</taxon>
        <taxon>Pyrocoelia</taxon>
    </lineage>
</organism>
<evidence type="ECO:0000313" key="10">
    <source>
        <dbReference type="EMBL" id="KAK5646141.1"/>
    </source>
</evidence>
<gene>
    <name evidence="10" type="ORF">RI129_004605</name>
</gene>
<dbReference type="PRINTS" id="PR00463">
    <property type="entry name" value="EP450I"/>
</dbReference>
<evidence type="ECO:0000256" key="7">
    <source>
        <dbReference type="ARBA" id="ARBA00023033"/>
    </source>
</evidence>
<evidence type="ECO:0000256" key="4">
    <source>
        <dbReference type="ARBA" id="ARBA00022723"/>
    </source>
</evidence>
<dbReference type="Proteomes" id="UP001329430">
    <property type="component" value="Chromosome 3"/>
</dbReference>
<dbReference type="PANTHER" id="PTHR24291:SF187">
    <property type="entry name" value="CYTOCHROME P450 4AE1-RELATED"/>
    <property type="match status" value="1"/>
</dbReference>
<dbReference type="PROSITE" id="PS00086">
    <property type="entry name" value="CYTOCHROME_P450"/>
    <property type="match status" value="1"/>
</dbReference>
<dbReference type="InterPro" id="IPR050196">
    <property type="entry name" value="Cytochrome_P450_Monoox"/>
</dbReference>
<dbReference type="GO" id="GO:0016705">
    <property type="term" value="F:oxidoreductase activity, acting on paired donors, with incorporation or reduction of molecular oxygen"/>
    <property type="evidence" value="ECO:0007669"/>
    <property type="project" value="InterPro"/>
</dbReference>
<dbReference type="PANTHER" id="PTHR24291">
    <property type="entry name" value="CYTOCHROME P450 FAMILY 4"/>
    <property type="match status" value="1"/>
</dbReference>
<dbReference type="GO" id="GO:0005506">
    <property type="term" value="F:iron ion binding"/>
    <property type="evidence" value="ECO:0007669"/>
    <property type="project" value="InterPro"/>
</dbReference>
<evidence type="ECO:0000256" key="5">
    <source>
        <dbReference type="ARBA" id="ARBA00023002"/>
    </source>
</evidence>
<keyword evidence="4 8" id="KW-0479">Metal-binding</keyword>
<keyword evidence="3 8" id="KW-0349">Heme</keyword>
<keyword evidence="7 9" id="KW-0503">Monooxygenase</keyword>
<reference evidence="10 11" key="1">
    <citation type="journal article" date="2024" name="Insects">
        <title>An Improved Chromosome-Level Genome Assembly of the Firefly Pyrocoelia pectoralis.</title>
        <authorList>
            <person name="Fu X."/>
            <person name="Meyer-Rochow V.B."/>
            <person name="Ballantyne L."/>
            <person name="Zhu X."/>
        </authorList>
    </citation>
    <scope>NUCLEOTIDE SEQUENCE [LARGE SCALE GENOMIC DNA]</scope>
    <source>
        <strain evidence="10">XCY_ONT2</strain>
    </source>
</reference>
<dbReference type="Pfam" id="PF00067">
    <property type="entry name" value="p450"/>
    <property type="match status" value="1"/>
</dbReference>
<comment type="caution">
    <text evidence="10">The sequence shown here is derived from an EMBL/GenBank/DDBJ whole genome shotgun (WGS) entry which is preliminary data.</text>
</comment>
<evidence type="ECO:0000313" key="11">
    <source>
        <dbReference type="Proteomes" id="UP001329430"/>
    </source>
</evidence>
<keyword evidence="11" id="KW-1185">Reference proteome</keyword>
<keyword evidence="6 8" id="KW-0408">Iron</keyword>
<accession>A0AAN7VJL2</accession>
<evidence type="ECO:0000256" key="3">
    <source>
        <dbReference type="ARBA" id="ARBA00022617"/>
    </source>
</evidence>
<dbReference type="Gene3D" id="1.10.630.10">
    <property type="entry name" value="Cytochrome P450"/>
    <property type="match status" value="1"/>
</dbReference>
<dbReference type="GO" id="GO:0004497">
    <property type="term" value="F:monooxygenase activity"/>
    <property type="evidence" value="ECO:0007669"/>
    <property type="project" value="UniProtKB-KW"/>
</dbReference>